<comment type="caution">
    <text evidence="2">The sequence shown here is derived from an EMBL/GenBank/DDBJ whole genome shotgun (WGS) entry which is preliminary data.</text>
</comment>
<dbReference type="Pfam" id="PF13456">
    <property type="entry name" value="RVT_3"/>
    <property type="match status" value="1"/>
</dbReference>
<keyword evidence="3" id="KW-1185">Reference proteome</keyword>
<dbReference type="InterPro" id="IPR053151">
    <property type="entry name" value="RNase_H-like"/>
</dbReference>
<dbReference type="PANTHER" id="PTHR47723">
    <property type="entry name" value="OS05G0353850 PROTEIN"/>
    <property type="match status" value="1"/>
</dbReference>
<sequence length="236" mass="26421">MLGDLRLVRKPGPSSRVNQNLWKNLWKVPVNARIKNFNWRLAKDILPTMSIVNKECVVGQVVMVALWTIWLMRNSVIFKAASPDPCIVPQEVCDAIEETNDVLGKSQNLALLLETFCKLGLIGLYNVSTAEILVIRWSLQLAKSMKIEKFIIQYDALVLVDCINGSNFIVALDPIVSDCKLLLGSFSDSILMYINCDRNMDAHQMVEIGKSLGSRTWIRHIPKLDGSSCISSLACL</sequence>
<organism evidence="2 3">
    <name type="scientific">Pisum sativum</name>
    <name type="common">Garden pea</name>
    <name type="synonym">Lathyrus oleraceus</name>
    <dbReference type="NCBI Taxonomy" id="3888"/>
    <lineage>
        <taxon>Eukaryota</taxon>
        <taxon>Viridiplantae</taxon>
        <taxon>Streptophyta</taxon>
        <taxon>Embryophyta</taxon>
        <taxon>Tracheophyta</taxon>
        <taxon>Spermatophyta</taxon>
        <taxon>Magnoliopsida</taxon>
        <taxon>eudicotyledons</taxon>
        <taxon>Gunneridae</taxon>
        <taxon>Pentapetalae</taxon>
        <taxon>rosids</taxon>
        <taxon>fabids</taxon>
        <taxon>Fabales</taxon>
        <taxon>Fabaceae</taxon>
        <taxon>Papilionoideae</taxon>
        <taxon>50 kb inversion clade</taxon>
        <taxon>NPAAA clade</taxon>
        <taxon>Hologalegina</taxon>
        <taxon>IRL clade</taxon>
        <taxon>Fabeae</taxon>
        <taxon>Lathyrus</taxon>
    </lineage>
</organism>
<dbReference type="PANTHER" id="PTHR47723:SF23">
    <property type="entry name" value="REVERSE TRANSCRIPTASE-LIKE PROTEIN"/>
    <property type="match status" value="1"/>
</dbReference>
<gene>
    <name evidence="2" type="ORF">KIW84_072059</name>
</gene>
<feature type="domain" description="RNase H type-1" evidence="1">
    <location>
        <begin position="123"/>
        <end position="206"/>
    </location>
</feature>
<dbReference type="InterPro" id="IPR002156">
    <property type="entry name" value="RNaseH_domain"/>
</dbReference>
<dbReference type="GO" id="GO:0004523">
    <property type="term" value="F:RNA-DNA hybrid ribonuclease activity"/>
    <property type="evidence" value="ECO:0007669"/>
    <property type="project" value="InterPro"/>
</dbReference>
<accession>A0A9D4ZWP3</accession>
<dbReference type="Proteomes" id="UP001058974">
    <property type="component" value="Chromosome 7"/>
</dbReference>
<proteinExistence type="predicted"/>
<name>A0A9D4ZWP3_PEA</name>
<evidence type="ECO:0000259" key="1">
    <source>
        <dbReference type="Pfam" id="PF13456"/>
    </source>
</evidence>
<dbReference type="EMBL" id="JAMSHJ010000007">
    <property type="protein sequence ID" value="KAI5385313.1"/>
    <property type="molecule type" value="Genomic_DNA"/>
</dbReference>
<evidence type="ECO:0000313" key="3">
    <source>
        <dbReference type="Proteomes" id="UP001058974"/>
    </source>
</evidence>
<dbReference type="Gramene" id="Psat07G0205900-T1">
    <property type="protein sequence ID" value="KAI5385313.1"/>
    <property type="gene ID" value="KIW84_072059"/>
</dbReference>
<dbReference type="AlphaFoldDB" id="A0A9D4ZWP3"/>
<protein>
    <recommendedName>
        <fullName evidence="1">RNase H type-1 domain-containing protein</fullName>
    </recommendedName>
</protein>
<dbReference type="GO" id="GO:0003676">
    <property type="term" value="F:nucleic acid binding"/>
    <property type="evidence" value="ECO:0007669"/>
    <property type="project" value="InterPro"/>
</dbReference>
<reference evidence="2 3" key="1">
    <citation type="journal article" date="2022" name="Nat. Genet.">
        <title>Improved pea reference genome and pan-genome highlight genomic features and evolutionary characteristics.</title>
        <authorList>
            <person name="Yang T."/>
            <person name="Liu R."/>
            <person name="Luo Y."/>
            <person name="Hu S."/>
            <person name="Wang D."/>
            <person name="Wang C."/>
            <person name="Pandey M.K."/>
            <person name="Ge S."/>
            <person name="Xu Q."/>
            <person name="Li N."/>
            <person name="Li G."/>
            <person name="Huang Y."/>
            <person name="Saxena R.K."/>
            <person name="Ji Y."/>
            <person name="Li M."/>
            <person name="Yan X."/>
            <person name="He Y."/>
            <person name="Liu Y."/>
            <person name="Wang X."/>
            <person name="Xiang C."/>
            <person name="Varshney R.K."/>
            <person name="Ding H."/>
            <person name="Gao S."/>
            <person name="Zong X."/>
        </authorList>
    </citation>
    <scope>NUCLEOTIDE SEQUENCE [LARGE SCALE GENOMIC DNA]</scope>
    <source>
        <strain evidence="2 3">cv. Zhongwan 6</strain>
    </source>
</reference>
<evidence type="ECO:0000313" key="2">
    <source>
        <dbReference type="EMBL" id="KAI5385313.1"/>
    </source>
</evidence>